<accession>A0A7S7NNP6</accession>
<dbReference type="Pfam" id="PF10816">
    <property type="entry name" value="DUF2760"/>
    <property type="match status" value="1"/>
</dbReference>
<dbReference type="Proteomes" id="UP000593892">
    <property type="component" value="Chromosome"/>
</dbReference>
<dbReference type="AlphaFoldDB" id="A0A7S7NNP6"/>
<evidence type="ECO:0000259" key="1">
    <source>
        <dbReference type="Pfam" id="PF10816"/>
    </source>
</evidence>
<protein>
    <submittedName>
        <fullName evidence="2">DUF2760 domain-containing protein</fullName>
    </submittedName>
</protein>
<feature type="domain" description="DUF2760" evidence="1">
    <location>
        <begin position="46"/>
        <end position="171"/>
    </location>
</feature>
<keyword evidence="3" id="KW-1185">Reference proteome</keyword>
<dbReference type="KEGG" id="pfer:IRI77_29925"/>
<proteinExistence type="predicted"/>
<dbReference type="RefSeq" id="WP_194448625.1">
    <property type="nucleotide sequence ID" value="NZ_CP063849.1"/>
</dbReference>
<sequence length="173" mass="18547">MAFRAFFGILGGSLAEDIAQAHGYSKTPVKKAPEPPKEPVLKPEAGAMQVLGILQRDARLLDFVMEDITPFSDDQVGAAVRSLHDQSQEALRKYFKLAPVIDGVEGTFTKPESAGALAKDASAIKFVGNLPAQGKPTGGLLRHKGWRVDSTMLPTLNPKTNLSILAPAELEVE</sequence>
<gene>
    <name evidence="2" type="ORF">IRI77_29925</name>
</gene>
<evidence type="ECO:0000313" key="3">
    <source>
        <dbReference type="Proteomes" id="UP000593892"/>
    </source>
</evidence>
<dbReference type="EMBL" id="CP063849">
    <property type="protein sequence ID" value="QOY86956.1"/>
    <property type="molecule type" value="Genomic_DNA"/>
</dbReference>
<reference evidence="2 3" key="1">
    <citation type="submission" date="2020-10" db="EMBL/GenBank/DDBJ databases">
        <title>Complete genome sequence of Paludibaculum fermentans P105T, a facultatively anaerobic acidobacterium capable of dissimilatory Fe(III) reduction.</title>
        <authorList>
            <person name="Dedysh S.N."/>
            <person name="Beletsky A.V."/>
            <person name="Kulichevskaya I.S."/>
            <person name="Mardanov A.V."/>
            <person name="Ravin N.V."/>
        </authorList>
    </citation>
    <scope>NUCLEOTIDE SEQUENCE [LARGE SCALE GENOMIC DNA]</scope>
    <source>
        <strain evidence="2 3">P105</strain>
    </source>
</reference>
<evidence type="ECO:0000313" key="2">
    <source>
        <dbReference type="EMBL" id="QOY86956.1"/>
    </source>
</evidence>
<dbReference type="InterPro" id="IPR021212">
    <property type="entry name" value="DUF2760"/>
</dbReference>
<organism evidence="2 3">
    <name type="scientific">Paludibaculum fermentans</name>
    <dbReference type="NCBI Taxonomy" id="1473598"/>
    <lineage>
        <taxon>Bacteria</taxon>
        <taxon>Pseudomonadati</taxon>
        <taxon>Acidobacteriota</taxon>
        <taxon>Terriglobia</taxon>
        <taxon>Bryobacterales</taxon>
        <taxon>Bryobacteraceae</taxon>
        <taxon>Paludibaculum</taxon>
    </lineage>
</organism>
<name>A0A7S7NNP6_PALFE</name>